<dbReference type="InterPro" id="IPR045123">
    <property type="entry name" value="METTL14-like"/>
</dbReference>
<dbReference type="PANTHER" id="PTHR13107">
    <property type="entry name" value="N6-ADENOSINE-METHYLTRANSFERASE NON-CATALYTIC SUBUNIT"/>
    <property type="match status" value="1"/>
</dbReference>
<protein>
    <submittedName>
        <fullName evidence="4">Uncharacterized protein</fullName>
    </submittedName>
</protein>
<gene>
    <name evidence="4" type="ORF">ECRASSUSDP1_LOCUS7444</name>
</gene>
<dbReference type="PROSITE" id="PS51143">
    <property type="entry name" value="MT_A70"/>
    <property type="match status" value="1"/>
</dbReference>
<sequence length="463" mass="54267">MEKANLYRNKRRNSYFKKARRYSRSYSKEASTTNECSPLIEKLEGFNFENSTIVKCNHCGICSTSDGCCVCQDECNNNPCWMNTEKECSLNKPSNMIFVTKKEELLVIKLCSITECSLNLLSESMRRPQTFIRRQEQDFWFEAFPKMNQLMYYKNKINLGRNHPPMYSTTDYRRYCLSLYGRFDAIWINLCPDFSEKFDIKVPSTGLKSNSESNLGEISEERKIDLHPSLINSHEHWTFEEIKSLPIKEIAETQCFLFMWVGSGEYLEKGRDLLKHWGFRRCEDIVWIKTRKPSNLGSSVQNNDEIIYDNPDRVFKRTKEHCLVGIKGTVRRVSDTHLIHTNIDTDVVIDEEPNCFWSNEKPSELFDIIERFSLGRKKIQIFGSKNTIRKGWLTTIHKDLTKNFSDIHDSTYNKDKYDSFFDTDVDYNTLDDHQGGRYTGTTKEIEELRPKTPATQKCSTNQK</sequence>
<organism evidence="4 5">
    <name type="scientific">Euplotes crassus</name>
    <dbReference type="NCBI Taxonomy" id="5936"/>
    <lineage>
        <taxon>Eukaryota</taxon>
        <taxon>Sar</taxon>
        <taxon>Alveolata</taxon>
        <taxon>Ciliophora</taxon>
        <taxon>Intramacronucleata</taxon>
        <taxon>Spirotrichea</taxon>
        <taxon>Hypotrichia</taxon>
        <taxon>Euplotida</taxon>
        <taxon>Euplotidae</taxon>
        <taxon>Moneuplotes</taxon>
    </lineage>
</organism>
<evidence type="ECO:0000256" key="3">
    <source>
        <dbReference type="PROSITE-ProRule" id="PRU00489"/>
    </source>
</evidence>
<evidence type="ECO:0000313" key="4">
    <source>
        <dbReference type="EMBL" id="CAI2366173.1"/>
    </source>
</evidence>
<name>A0AAD1UBQ4_EUPCR</name>
<reference evidence="4" key="1">
    <citation type="submission" date="2023-07" db="EMBL/GenBank/DDBJ databases">
        <authorList>
            <consortium name="AG Swart"/>
            <person name="Singh M."/>
            <person name="Singh A."/>
            <person name="Seah K."/>
            <person name="Emmerich C."/>
        </authorList>
    </citation>
    <scope>NUCLEOTIDE SEQUENCE</scope>
    <source>
        <strain evidence="4">DP1</strain>
    </source>
</reference>
<comment type="subcellular location">
    <subcellularLocation>
        <location evidence="1">Nucleus</location>
    </subcellularLocation>
</comment>
<evidence type="ECO:0000256" key="2">
    <source>
        <dbReference type="ARBA" id="ARBA00023242"/>
    </source>
</evidence>
<evidence type="ECO:0000313" key="5">
    <source>
        <dbReference type="Proteomes" id="UP001295684"/>
    </source>
</evidence>
<comment type="caution">
    <text evidence="4">The sequence shown here is derived from an EMBL/GenBank/DDBJ whole genome shotgun (WGS) entry which is preliminary data.</text>
</comment>
<dbReference type="Pfam" id="PF05063">
    <property type="entry name" value="MT-A70"/>
    <property type="match status" value="1"/>
</dbReference>
<evidence type="ECO:0000256" key="1">
    <source>
        <dbReference type="ARBA" id="ARBA00004123"/>
    </source>
</evidence>
<keyword evidence="5" id="KW-1185">Reference proteome</keyword>
<dbReference type="EMBL" id="CAMPGE010007252">
    <property type="protein sequence ID" value="CAI2366173.1"/>
    <property type="molecule type" value="Genomic_DNA"/>
</dbReference>
<dbReference type="InterPro" id="IPR007757">
    <property type="entry name" value="MT-A70-like"/>
</dbReference>
<dbReference type="PANTHER" id="PTHR13107:SF0">
    <property type="entry name" value="N6-ADENOSINE-METHYLTRANSFERASE NON-CATALYTIC SUBUNIT"/>
    <property type="match status" value="1"/>
</dbReference>
<dbReference type="GO" id="GO:0005634">
    <property type="term" value="C:nucleus"/>
    <property type="evidence" value="ECO:0007669"/>
    <property type="project" value="UniProtKB-SubCell"/>
</dbReference>
<proteinExistence type="inferred from homology"/>
<dbReference type="GO" id="GO:0003729">
    <property type="term" value="F:mRNA binding"/>
    <property type="evidence" value="ECO:0007669"/>
    <property type="project" value="TreeGrafter"/>
</dbReference>
<dbReference type="PROSITE" id="PS51592">
    <property type="entry name" value="SAM_MTA70L_2"/>
    <property type="match status" value="1"/>
</dbReference>
<dbReference type="Proteomes" id="UP001295684">
    <property type="component" value="Unassembled WGS sequence"/>
</dbReference>
<keyword evidence="2" id="KW-0539">Nucleus</keyword>
<accession>A0AAD1UBQ4</accession>
<comment type="similarity">
    <text evidence="3">Belongs to the MT-A70-like family.</text>
</comment>
<dbReference type="GO" id="GO:0036396">
    <property type="term" value="C:RNA N6-methyladenosine methyltransferase complex"/>
    <property type="evidence" value="ECO:0007669"/>
    <property type="project" value="TreeGrafter"/>
</dbReference>
<dbReference type="AlphaFoldDB" id="A0AAD1UBQ4"/>